<comment type="caution">
    <text evidence="5">The sequence shown here is derived from an EMBL/GenBank/DDBJ whole genome shotgun (WGS) entry which is preliminary data.</text>
</comment>
<keyword evidence="1" id="KW-0479">Metal-binding</keyword>
<dbReference type="SUPFAM" id="SSF57756">
    <property type="entry name" value="Retrovirus zinc finger-like domains"/>
    <property type="match status" value="1"/>
</dbReference>
<protein>
    <recommendedName>
        <fullName evidence="4">CCHC-type domain-containing protein</fullName>
    </recommendedName>
</protein>
<organism evidence="5">
    <name type="scientific">Tanacetum cinerariifolium</name>
    <name type="common">Dalmatian daisy</name>
    <name type="synonym">Chrysanthemum cinerariifolium</name>
    <dbReference type="NCBI Taxonomy" id="118510"/>
    <lineage>
        <taxon>Eukaryota</taxon>
        <taxon>Viridiplantae</taxon>
        <taxon>Streptophyta</taxon>
        <taxon>Embryophyta</taxon>
        <taxon>Tracheophyta</taxon>
        <taxon>Spermatophyta</taxon>
        <taxon>Magnoliopsida</taxon>
        <taxon>eudicotyledons</taxon>
        <taxon>Gunneridae</taxon>
        <taxon>Pentapetalae</taxon>
        <taxon>asterids</taxon>
        <taxon>campanulids</taxon>
        <taxon>Asterales</taxon>
        <taxon>Asteraceae</taxon>
        <taxon>Asteroideae</taxon>
        <taxon>Anthemideae</taxon>
        <taxon>Anthemidinae</taxon>
        <taxon>Tanacetum</taxon>
    </lineage>
</organism>
<dbReference type="SMART" id="SM00343">
    <property type="entry name" value="ZnF_C2HC"/>
    <property type="match status" value="1"/>
</dbReference>
<feature type="non-terminal residue" evidence="5">
    <location>
        <position position="1"/>
    </location>
</feature>
<proteinExistence type="predicted"/>
<evidence type="ECO:0000259" key="4">
    <source>
        <dbReference type="PROSITE" id="PS50158"/>
    </source>
</evidence>
<evidence type="ECO:0000256" key="1">
    <source>
        <dbReference type="PROSITE-ProRule" id="PRU00047"/>
    </source>
</evidence>
<evidence type="ECO:0000256" key="2">
    <source>
        <dbReference type="SAM" id="Coils"/>
    </source>
</evidence>
<dbReference type="Pfam" id="PF00098">
    <property type="entry name" value="zf-CCHC"/>
    <property type="match status" value="1"/>
</dbReference>
<evidence type="ECO:0000313" key="5">
    <source>
        <dbReference type="EMBL" id="GEY07622.1"/>
    </source>
</evidence>
<evidence type="ECO:0000256" key="3">
    <source>
        <dbReference type="SAM" id="MobiDB-lite"/>
    </source>
</evidence>
<reference evidence="5" key="1">
    <citation type="journal article" date="2019" name="Sci. Rep.">
        <title>Draft genome of Tanacetum cinerariifolium, the natural source of mosquito coil.</title>
        <authorList>
            <person name="Yamashiro T."/>
            <person name="Shiraishi A."/>
            <person name="Satake H."/>
            <person name="Nakayama K."/>
        </authorList>
    </citation>
    <scope>NUCLEOTIDE SEQUENCE</scope>
</reference>
<feature type="region of interest" description="Disordered" evidence="3">
    <location>
        <begin position="712"/>
        <end position="739"/>
    </location>
</feature>
<feature type="domain" description="CCHC-type" evidence="4">
    <location>
        <begin position="104"/>
        <end position="120"/>
    </location>
</feature>
<dbReference type="InterPro" id="IPR001878">
    <property type="entry name" value="Znf_CCHC"/>
</dbReference>
<keyword evidence="1" id="KW-0862">Zinc</keyword>
<sequence>ERLAEGTEGAPHLGLERPCVYSDLSPEEKDRYNADIMATNILLQGLPKDIYTFINHYTDAKDTWDSGRQNRGQGTNPWGRGAAGYGGVQNIVRNANSGQARQVKCYNCNSIGHIARNCTQPKHLLNSNYYKDKMLLMQAQENGVALDKEQLLFLAGGQDNAINEDVDEQPAPTAQTMFMANLSSADPIYDEAGPSYDSDMLSEYVKDNMVPGVHSNASSIPNDAYIMTYNDMYEPHAQSVSKTSQNTVVENPLTAELATYKEQVERYKRRARFKLTERKQNINEQFRIVITDRNFKEETLKKEIHSVKLQLHSTINHNKLMVEKVTSLKKVFKQKENKYLEDFLDMKSLKEKVKDILFKQDQSLQTVHMFCRPKPYYNELNKEHFEGIQKSLTKEIKEMKDVFEELEAEVAQNVVDRKHDEIKRKNLLITNDNLIAECLSKEVFYVATNFDLNVARFTEMYVANTIVEARYLELEAELSTLHSFGNNPPTPAKDTLDFDSVFVIRKVQASLQGKDNVIKQLKKKIPHLQETRSKANRTLNHYKELYDSIKIMRAKHIEQVTALTTKNVNLKAQILNMVNSISKDHVKTTVLVPGKYAIDVEPIPSRLRNDRDAYLDYLRHLKESVETIREIVEEAKVVRPLDSLIVSTFRYTKHSQELLEYAIGTFIQDSYQRDKKHAPVPLIRKKQVSFVEQYDTSNSNTHKHVVKLNTQKTNVPVPPSTGVNRCTDASGSQLKSNTKKNRISPAKGVNKMQVEEQPRTNKSHLRTLNRVDSSSRSKSTIINLNSDSVCQTCNECLISTNHDMCVVDYLQSVVPPPSIRNNCNVARKVKQV</sequence>
<dbReference type="AlphaFoldDB" id="A0A699HJH4"/>
<dbReference type="InterPro" id="IPR036875">
    <property type="entry name" value="Znf_CCHC_sf"/>
</dbReference>
<keyword evidence="1" id="KW-0863">Zinc-finger</keyword>
<feature type="compositionally biased region" description="Polar residues" evidence="3">
    <location>
        <begin position="721"/>
        <end position="736"/>
    </location>
</feature>
<name>A0A699HJH4_TANCI</name>
<dbReference type="GO" id="GO:0003676">
    <property type="term" value="F:nucleic acid binding"/>
    <property type="evidence" value="ECO:0007669"/>
    <property type="project" value="InterPro"/>
</dbReference>
<gene>
    <name evidence="5" type="ORF">Tci_379596</name>
</gene>
<dbReference type="PROSITE" id="PS50158">
    <property type="entry name" value="ZF_CCHC"/>
    <property type="match status" value="1"/>
</dbReference>
<accession>A0A699HJH4</accession>
<dbReference type="Gene3D" id="4.10.60.10">
    <property type="entry name" value="Zinc finger, CCHC-type"/>
    <property type="match status" value="1"/>
</dbReference>
<keyword evidence="2" id="KW-0175">Coiled coil</keyword>
<dbReference type="EMBL" id="BKCJ010150066">
    <property type="protein sequence ID" value="GEY07622.1"/>
    <property type="molecule type" value="Genomic_DNA"/>
</dbReference>
<dbReference type="GO" id="GO:0008270">
    <property type="term" value="F:zinc ion binding"/>
    <property type="evidence" value="ECO:0007669"/>
    <property type="project" value="UniProtKB-KW"/>
</dbReference>
<feature type="coiled-coil region" evidence="2">
    <location>
        <begin position="504"/>
        <end position="538"/>
    </location>
</feature>